<name>A0AAV7KZ54_PLEWA</name>
<comment type="similarity">
    <text evidence="2 8">Belongs to the FMO family.</text>
</comment>
<dbReference type="EMBL" id="JANPWB010000016">
    <property type="protein sequence ID" value="KAJ1084721.1"/>
    <property type="molecule type" value="Genomic_DNA"/>
</dbReference>
<dbReference type="InterPro" id="IPR020946">
    <property type="entry name" value="Flavin_mOase-like"/>
</dbReference>
<dbReference type="GO" id="GO:0004499">
    <property type="term" value="F:N,N-dimethylaniline monooxygenase activity"/>
    <property type="evidence" value="ECO:0007669"/>
    <property type="project" value="InterPro"/>
</dbReference>
<evidence type="ECO:0000256" key="8">
    <source>
        <dbReference type="RuleBase" id="RU361177"/>
    </source>
</evidence>
<gene>
    <name evidence="9" type="ORF">NDU88_004867</name>
</gene>
<keyword evidence="6 8" id="KW-0560">Oxidoreductase</keyword>
<comment type="cofactor">
    <cofactor evidence="1 8">
        <name>FAD</name>
        <dbReference type="ChEBI" id="CHEBI:57692"/>
    </cofactor>
</comment>
<organism evidence="9 10">
    <name type="scientific">Pleurodeles waltl</name>
    <name type="common">Iberian ribbed newt</name>
    <dbReference type="NCBI Taxonomy" id="8319"/>
    <lineage>
        <taxon>Eukaryota</taxon>
        <taxon>Metazoa</taxon>
        <taxon>Chordata</taxon>
        <taxon>Craniata</taxon>
        <taxon>Vertebrata</taxon>
        <taxon>Euteleostomi</taxon>
        <taxon>Amphibia</taxon>
        <taxon>Batrachia</taxon>
        <taxon>Caudata</taxon>
        <taxon>Salamandroidea</taxon>
        <taxon>Salamandridae</taxon>
        <taxon>Pleurodelinae</taxon>
        <taxon>Pleurodeles</taxon>
    </lineage>
</organism>
<dbReference type="InterPro" id="IPR000960">
    <property type="entry name" value="Flavin_mOase"/>
</dbReference>
<dbReference type="GO" id="GO:0050661">
    <property type="term" value="F:NADP binding"/>
    <property type="evidence" value="ECO:0007669"/>
    <property type="project" value="InterPro"/>
</dbReference>
<evidence type="ECO:0000256" key="2">
    <source>
        <dbReference type="ARBA" id="ARBA00009183"/>
    </source>
</evidence>
<dbReference type="PRINTS" id="PR00370">
    <property type="entry name" value="FMOXYGENASE"/>
</dbReference>
<dbReference type="Proteomes" id="UP001066276">
    <property type="component" value="Chromosome 12"/>
</dbReference>
<dbReference type="PANTHER" id="PTHR23023">
    <property type="entry name" value="DIMETHYLANILINE MONOOXYGENASE"/>
    <property type="match status" value="1"/>
</dbReference>
<dbReference type="EC" id="1.-.-.-" evidence="8"/>
<dbReference type="Gene3D" id="3.50.50.60">
    <property type="entry name" value="FAD/NAD(P)-binding domain"/>
    <property type="match status" value="2"/>
</dbReference>
<evidence type="ECO:0000313" key="10">
    <source>
        <dbReference type="Proteomes" id="UP001066276"/>
    </source>
</evidence>
<reference evidence="9" key="1">
    <citation type="journal article" date="2022" name="bioRxiv">
        <title>Sequencing and chromosome-scale assembly of the giantPleurodeles waltlgenome.</title>
        <authorList>
            <person name="Brown T."/>
            <person name="Elewa A."/>
            <person name="Iarovenko S."/>
            <person name="Subramanian E."/>
            <person name="Araus A.J."/>
            <person name="Petzold A."/>
            <person name="Susuki M."/>
            <person name="Suzuki K.-i.T."/>
            <person name="Hayashi T."/>
            <person name="Toyoda A."/>
            <person name="Oliveira C."/>
            <person name="Osipova E."/>
            <person name="Leigh N.D."/>
            <person name="Simon A."/>
            <person name="Yun M.H."/>
        </authorList>
    </citation>
    <scope>NUCLEOTIDE SEQUENCE</scope>
    <source>
        <strain evidence="9">20211129_DDA</strain>
        <tissue evidence="9">Liver</tissue>
    </source>
</reference>
<dbReference type="FunFam" id="3.50.50.60:FF:000138">
    <property type="entry name" value="Flavin-containing monooxygenase"/>
    <property type="match status" value="1"/>
</dbReference>
<comment type="caution">
    <text evidence="9">The sequence shown here is derived from an EMBL/GenBank/DDBJ whole genome shotgun (WGS) entry which is preliminary data.</text>
</comment>
<evidence type="ECO:0000256" key="6">
    <source>
        <dbReference type="ARBA" id="ARBA00023002"/>
    </source>
</evidence>
<proteinExistence type="inferred from homology"/>
<evidence type="ECO:0000256" key="3">
    <source>
        <dbReference type="ARBA" id="ARBA00022630"/>
    </source>
</evidence>
<evidence type="ECO:0000256" key="1">
    <source>
        <dbReference type="ARBA" id="ARBA00001974"/>
    </source>
</evidence>
<keyword evidence="7 8" id="KW-0503">Monooxygenase</keyword>
<protein>
    <recommendedName>
        <fullName evidence="8">Flavin-containing monooxygenase</fullName>
        <ecNumber evidence="8">1.-.-.-</ecNumber>
    </recommendedName>
</protein>
<keyword evidence="10" id="KW-1185">Reference proteome</keyword>
<dbReference type="InterPro" id="IPR050346">
    <property type="entry name" value="FMO-like"/>
</dbReference>
<evidence type="ECO:0000313" key="9">
    <source>
        <dbReference type="EMBL" id="KAJ1084721.1"/>
    </source>
</evidence>
<dbReference type="GO" id="GO:0050660">
    <property type="term" value="F:flavin adenine dinucleotide binding"/>
    <property type="evidence" value="ECO:0007669"/>
    <property type="project" value="InterPro"/>
</dbReference>
<evidence type="ECO:0000256" key="4">
    <source>
        <dbReference type="ARBA" id="ARBA00022827"/>
    </source>
</evidence>
<keyword evidence="4 8" id="KW-0274">FAD</keyword>
<accession>A0AAV7KZ54</accession>
<keyword evidence="3 8" id="KW-0285">Flavoprotein</keyword>
<dbReference type="AlphaFoldDB" id="A0AAV7KZ54"/>
<evidence type="ECO:0000256" key="7">
    <source>
        <dbReference type="ARBA" id="ARBA00023033"/>
    </source>
</evidence>
<evidence type="ECO:0000256" key="5">
    <source>
        <dbReference type="ARBA" id="ARBA00022857"/>
    </source>
</evidence>
<dbReference type="InterPro" id="IPR036188">
    <property type="entry name" value="FAD/NAD-bd_sf"/>
</dbReference>
<dbReference type="Pfam" id="PF00743">
    <property type="entry name" value="FMO-like"/>
    <property type="match status" value="2"/>
</dbReference>
<keyword evidence="5" id="KW-0521">NADP</keyword>
<sequence length="564" mass="62444">MAAPQATTPPPERHKLNASGARLRLSDPLGHEANRLHRLSPKCRCCNRFTSTTVGRHQCKAPTAAPSPKQLRPDRRNGGMLCLGYTTMRGPTLVDGPLFPRSWLRNGLLLTKGTELIKSALSQASRQQTPLTMGTRKVQVAVIGAGAAGLCAARHILAQPDVFAAPMVFESSDRVGGTWVYSEKTGTSDGGLPIHSSMYRHLKTNLPKEIMAYPDHPFPPNLPSFLHHTQVLAYLEGYADHFKVKEHIQFRTLVEHVIPAPRPEGETDGVMAWEVTVRSLGARGGRVTHQFDAIMVCSGHFFDPFIPALPGVENFQGLILHSHAYRCPEPFTDKTVVVLGAGPSGVDIALEICTVAKQVILSHRNTLLKCPLPTNLQQAPAVQDFSPNCVCFQDGSLQQADAFIFCTGYNYRFPFLMQQTGLQAGGVSLPPLYKHLIHPDLPNLFFIGLCTTVCPFILFDCQVRYCLAVLAGSCRLPSQEVMAAEVDHEYQHYLAAGKPPKYFLKLDSLQEGYFRLLAEEGGFHPIPPVILKVYRALKTFRTADLLHYRSINLRLLSDEEWERV</sequence>
<dbReference type="SUPFAM" id="SSF51905">
    <property type="entry name" value="FAD/NAD(P)-binding domain"/>
    <property type="match status" value="2"/>
</dbReference>